<dbReference type="InterPro" id="IPR029063">
    <property type="entry name" value="SAM-dependent_MTases_sf"/>
</dbReference>
<organism evidence="2 3">
    <name type="scientific">Vulcanimicrobium alpinum</name>
    <dbReference type="NCBI Taxonomy" id="3016050"/>
    <lineage>
        <taxon>Bacteria</taxon>
        <taxon>Bacillati</taxon>
        <taxon>Vulcanimicrobiota</taxon>
        <taxon>Vulcanimicrobiia</taxon>
        <taxon>Vulcanimicrobiales</taxon>
        <taxon>Vulcanimicrobiaceae</taxon>
        <taxon>Vulcanimicrobium</taxon>
    </lineage>
</organism>
<dbReference type="CDD" id="cd02440">
    <property type="entry name" value="AdoMet_MTases"/>
    <property type="match status" value="1"/>
</dbReference>
<proteinExistence type="predicted"/>
<dbReference type="GO" id="GO:0032259">
    <property type="term" value="P:methylation"/>
    <property type="evidence" value="ECO:0007669"/>
    <property type="project" value="UniProtKB-KW"/>
</dbReference>
<dbReference type="GO" id="GO:0008168">
    <property type="term" value="F:methyltransferase activity"/>
    <property type="evidence" value="ECO:0007669"/>
    <property type="project" value="UniProtKB-KW"/>
</dbReference>
<gene>
    <name evidence="2" type="primary">ubiE4</name>
    <name evidence="2" type="ORF">WPS_32690</name>
</gene>
<feature type="domain" description="Methyltransferase" evidence="1">
    <location>
        <begin position="44"/>
        <end position="136"/>
    </location>
</feature>
<dbReference type="EMBL" id="AP025523">
    <property type="protein sequence ID" value="BDE07993.1"/>
    <property type="molecule type" value="Genomic_DNA"/>
</dbReference>
<dbReference type="Proteomes" id="UP001317532">
    <property type="component" value="Chromosome"/>
</dbReference>
<evidence type="ECO:0000313" key="2">
    <source>
        <dbReference type="EMBL" id="BDE07993.1"/>
    </source>
</evidence>
<keyword evidence="3" id="KW-1185">Reference proteome</keyword>
<dbReference type="AlphaFoldDB" id="A0AAN2CBG5"/>
<accession>A0AAN2CBG5</accession>
<dbReference type="PANTHER" id="PTHR43591">
    <property type="entry name" value="METHYLTRANSFERASE"/>
    <property type="match status" value="1"/>
</dbReference>
<sequence>MQQTDAVFSGSIAEMYDRYLGALLFEPYAEDLAERLRDHDGSAVLETAAGTGIVTRALARALKTASIVASDLNPGMIERAAAASNAPNVRWEQVDAGALPFGDRTFGLVVCQFGVMFFPEKVAAFREAARVLAPGGRFAFNVWDDLGANPVPRVVHETVAAAFPQDPPQFIARTPHGFADTAAIATWLRDAGFHDITVDAVEKRSRAASARAIAIGFVQGTPVRSEIEERDAGRLAELTDAVEAALIERFGNGAVDATMRANVFIVRT</sequence>
<evidence type="ECO:0000259" key="1">
    <source>
        <dbReference type="Pfam" id="PF13649"/>
    </source>
</evidence>
<evidence type="ECO:0000313" key="3">
    <source>
        <dbReference type="Proteomes" id="UP001317532"/>
    </source>
</evidence>
<dbReference type="Pfam" id="PF13649">
    <property type="entry name" value="Methyltransf_25"/>
    <property type="match status" value="1"/>
</dbReference>
<dbReference type="Gene3D" id="3.40.50.150">
    <property type="entry name" value="Vaccinia Virus protein VP39"/>
    <property type="match status" value="1"/>
</dbReference>
<dbReference type="RefSeq" id="WP_317995548.1">
    <property type="nucleotide sequence ID" value="NZ_AP025523.1"/>
</dbReference>
<dbReference type="KEGG" id="vab:WPS_32690"/>
<dbReference type="PANTHER" id="PTHR43591:SF24">
    <property type="entry name" value="2-METHOXY-6-POLYPRENYL-1,4-BENZOQUINOL METHYLASE, MITOCHONDRIAL"/>
    <property type="match status" value="1"/>
</dbReference>
<name>A0AAN2CBG5_UNVUL</name>
<keyword evidence="2" id="KW-0489">Methyltransferase</keyword>
<protein>
    <submittedName>
        <fullName evidence="2">Ubiquinone/menaquinone biosynthesis methyltransferase</fullName>
    </submittedName>
</protein>
<dbReference type="InterPro" id="IPR041698">
    <property type="entry name" value="Methyltransf_25"/>
</dbReference>
<reference evidence="2 3" key="1">
    <citation type="journal article" date="2022" name="ISME Commun">
        <title>Vulcanimicrobium alpinus gen. nov. sp. nov., the first cultivated representative of the candidate phylum 'Eremiobacterota', is a metabolically versatile aerobic anoxygenic phototroph.</title>
        <authorList>
            <person name="Yabe S."/>
            <person name="Muto K."/>
            <person name="Abe K."/>
            <person name="Yokota A."/>
            <person name="Staudigel H."/>
            <person name="Tebo B.M."/>
        </authorList>
    </citation>
    <scope>NUCLEOTIDE SEQUENCE [LARGE SCALE GENOMIC DNA]</scope>
    <source>
        <strain evidence="2 3">WC8-2</strain>
    </source>
</reference>
<dbReference type="SUPFAM" id="SSF53335">
    <property type="entry name" value="S-adenosyl-L-methionine-dependent methyltransferases"/>
    <property type="match status" value="1"/>
</dbReference>
<keyword evidence="2" id="KW-0830">Ubiquinone</keyword>
<keyword evidence="2" id="KW-0808">Transferase</keyword>